<dbReference type="EMBL" id="JBHSWG010000001">
    <property type="protein sequence ID" value="MFC6760855.1"/>
    <property type="molecule type" value="Genomic_DNA"/>
</dbReference>
<keyword evidence="1" id="KW-0812">Transmembrane</keyword>
<gene>
    <name evidence="2" type="ORF">ACFQFQ_17340</name>
</gene>
<keyword evidence="1" id="KW-1133">Transmembrane helix</keyword>
<evidence type="ECO:0000256" key="1">
    <source>
        <dbReference type="SAM" id="Phobius"/>
    </source>
</evidence>
<evidence type="ECO:0000313" key="2">
    <source>
        <dbReference type="EMBL" id="MFC6760855.1"/>
    </source>
</evidence>
<comment type="caution">
    <text evidence="2">The sequence shown here is derived from an EMBL/GenBank/DDBJ whole genome shotgun (WGS) entry which is preliminary data.</text>
</comment>
<keyword evidence="3" id="KW-1185">Reference proteome</keyword>
<keyword evidence="1" id="KW-0472">Membrane</keyword>
<protein>
    <recommendedName>
        <fullName evidence="4">Transmembrane protein</fullName>
    </recommendedName>
</protein>
<evidence type="ECO:0008006" key="4">
    <source>
        <dbReference type="Google" id="ProtNLM"/>
    </source>
</evidence>
<proteinExistence type="predicted"/>
<accession>A0ABW2B534</accession>
<name>A0ABW2B534_9RHOB</name>
<feature type="transmembrane region" description="Helical" evidence="1">
    <location>
        <begin position="94"/>
        <end position="114"/>
    </location>
</feature>
<evidence type="ECO:0000313" key="3">
    <source>
        <dbReference type="Proteomes" id="UP001596353"/>
    </source>
</evidence>
<organism evidence="2 3">
    <name type="scientific">Sulfitobacter porphyrae</name>
    <dbReference type="NCBI Taxonomy" id="1246864"/>
    <lineage>
        <taxon>Bacteria</taxon>
        <taxon>Pseudomonadati</taxon>
        <taxon>Pseudomonadota</taxon>
        <taxon>Alphaproteobacteria</taxon>
        <taxon>Rhodobacterales</taxon>
        <taxon>Roseobacteraceae</taxon>
        <taxon>Sulfitobacter</taxon>
    </lineage>
</organism>
<sequence length="125" mass="13524">MKSTPLHVAFAFVAMGGWAIFANSTHAMPKPLLAGLVQGSISAALTLFLKRTVDWMRPRFSYGTGHVAPALIASLASAMLLVTAHLLVSTPEVARTIAVPLLVSASYIFTYNFLSQHRSEDRTHD</sequence>
<dbReference type="Proteomes" id="UP001596353">
    <property type="component" value="Unassembled WGS sequence"/>
</dbReference>
<reference evidence="3" key="1">
    <citation type="journal article" date="2019" name="Int. J. Syst. Evol. Microbiol.">
        <title>The Global Catalogue of Microorganisms (GCM) 10K type strain sequencing project: providing services to taxonomists for standard genome sequencing and annotation.</title>
        <authorList>
            <consortium name="The Broad Institute Genomics Platform"/>
            <consortium name="The Broad Institute Genome Sequencing Center for Infectious Disease"/>
            <person name="Wu L."/>
            <person name="Ma J."/>
        </authorList>
    </citation>
    <scope>NUCLEOTIDE SEQUENCE [LARGE SCALE GENOMIC DNA]</scope>
    <source>
        <strain evidence="3">CCUG 66188</strain>
    </source>
</reference>
<feature type="transmembrane region" description="Helical" evidence="1">
    <location>
        <begin position="32"/>
        <end position="49"/>
    </location>
</feature>
<feature type="transmembrane region" description="Helical" evidence="1">
    <location>
        <begin position="70"/>
        <end position="88"/>
    </location>
</feature>